<evidence type="ECO:0000259" key="1">
    <source>
        <dbReference type="Pfam" id="PF14230"/>
    </source>
</evidence>
<name>A0ABV0KRF5_9CYAN</name>
<reference evidence="2 3" key="1">
    <citation type="submission" date="2022-04" db="EMBL/GenBank/DDBJ databases">
        <title>Positive selection, recombination, and allopatry shape intraspecific diversity of widespread and dominant cyanobacteria.</title>
        <authorList>
            <person name="Wei J."/>
            <person name="Shu W."/>
            <person name="Hu C."/>
        </authorList>
    </citation>
    <scope>NUCLEOTIDE SEQUENCE [LARGE SCALE GENOMIC DNA]</scope>
    <source>
        <strain evidence="2 3">AS-A4</strain>
    </source>
</reference>
<dbReference type="Proteomes" id="UP001476950">
    <property type="component" value="Unassembled WGS sequence"/>
</dbReference>
<dbReference type="Pfam" id="PF14230">
    <property type="entry name" value="DUF4333"/>
    <property type="match status" value="1"/>
</dbReference>
<evidence type="ECO:0000313" key="2">
    <source>
        <dbReference type="EMBL" id="MEP1061591.1"/>
    </source>
</evidence>
<accession>A0ABV0KRF5</accession>
<proteinExistence type="predicted"/>
<dbReference type="RefSeq" id="WP_190446709.1">
    <property type="nucleotide sequence ID" value="NZ_JAMPLM010000038.1"/>
</dbReference>
<sequence length="212" mass="22558">MSQHYSLPTAERLAFGHAGTIRRWGSAIALFTVALLAGCTTQPQSGGNSIPTPSVSIVASPTITPSPTATSKSQATKDLESRLSKAFTDATKVPINSVDCPAQFDVKTGNRFNCQATSDGQSFALVVELTNPDGQFQWNTQGLLVLPKLEQFIQNRIRAKGGPDVTADCGGKIRVAQPGDTFECKVEGAQLQPRSAQVRVKDEQGGVDISLR</sequence>
<evidence type="ECO:0000313" key="3">
    <source>
        <dbReference type="Proteomes" id="UP001476950"/>
    </source>
</evidence>
<keyword evidence="3" id="KW-1185">Reference proteome</keyword>
<comment type="caution">
    <text evidence="2">The sequence shown here is derived from an EMBL/GenBank/DDBJ whole genome shotgun (WGS) entry which is preliminary data.</text>
</comment>
<feature type="domain" description="DUF4333" evidence="1">
    <location>
        <begin position="69"/>
        <end position="134"/>
    </location>
</feature>
<protein>
    <submittedName>
        <fullName evidence="2">DUF4333 domain-containing protein</fullName>
    </submittedName>
</protein>
<organism evidence="2 3">
    <name type="scientific">Stenomitos frigidus AS-A4</name>
    <dbReference type="NCBI Taxonomy" id="2933935"/>
    <lineage>
        <taxon>Bacteria</taxon>
        <taxon>Bacillati</taxon>
        <taxon>Cyanobacteriota</taxon>
        <taxon>Cyanophyceae</taxon>
        <taxon>Leptolyngbyales</taxon>
        <taxon>Leptolyngbyaceae</taxon>
        <taxon>Stenomitos</taxon>
    </lineage>
</organism>
<dbReference type="InterPro" id="IPR025637">
    <property type="entry name" value="DUF4333"/>
</dbReference>
<dbReference type="EMBL" id="JAMPLM010000038">
    <property type="protein sequence ID" value="MEP1061591.1"/>
    <property type="molecule type" value="Genomic_DNA"/>
</dbReference>
<gene>
    <name evidence="2" type="ORF">NDI38_24630</name>
</gene>